<dbReference type="AlphaFoldDB" id="A0A9W7VXT8"/>
<evidence type="ECO:0000313" key="2">
    <source>
        <dbReference type="EMBL" id="KAH9809764.1"/>
    </source>
</evidence>
<gene>
    <name evidence="2" type="ORF">Tdes44962_MAKER06098</name>
</gene>
<dbReference type="Proteomes" id="UP001138500">
    <property type="component" value="Unassembled WGS sequence"/>
</dbReference>
<protein>
    <submittedName>
        <fullName evidence="2">Uncharacterized protein</fullName>
    </submittedName>
</protein>
<name>A0A9W7VXT8_9PEZI</name>
<dbReference type="EMBL" id="RIBY02002545">
    <property type="protein sequence ID" value="KAH9809764.1"/>
    <property type="molecule type" value="Genomic_DNA"/>
</dbReference>
<proteinExistence type="predicted"/>
<feature type="compositionally biased region" description="Polar residues" evidence="1">
    <location>
        <begin position="282"/>
        <end position="294"/>
    </location>
</feature>
<feature type="region of interest" description="Disordered" evidence="1">
    <location>
        <begin position="161"/>
        <end position="235"/>
    </location>
</feature>
<keyword evidence="3" id="KW-1185">Reference proteome</keyword>
<reference evidence="2 3" key="1">
    <citation type="journal article" date="2018" name="IMA Fungus">
        <title>IMA Genome-F 10: Nine draft genome sequences of Claviceps purpurea s.lat., including C. arundinis, C. humidiphila, and C. cf. spartinae, pseudomolecules for the pitch canker pathogen Fusarium circinatum, draft genome of Davidsoniella eucalypti, Grosmannia galeiformis, Quambalaria eucalypti, and Teratosphaeria destructans.</title>
        <authorList>
            <person name="Wingfield B.D."/>
            <person name="Liu M."/>
            <person name="Nguyen H.D."/>
            <person name="Lane F.A."/>
            <person name="Morgan S.W."/>
            <person name="De Vos L."/>
            <person name="Wilken P.M."/>
            <person name="Duong T.A."/>
            <person name="Aylward J."/>
            <person name="Coetzee M.P."/>
            <person name="Dadej K."/>
            <person name="De Beer Z.W."/>
            <person name="Findlay W."/>
            <person name="Havenga M."/>
            <person name="Kolarik M."/>
            <person name="Menzies J.G."/>
            <person name="Naidoo K."/>
            <person name="Pochopski O."/>
            <person name="Shoukouhi P."/>
            <person name="Santana Q.C."/>
            <person name="Seifert K.A."/>
            <person name="Soal N."/>
            <person name="Steenkamp E.T."/>
            <person name="Tatham C.T."/>
            <person name="van der Nest M.A."/>
            <person name="Wingfield M.J."/>
        </authorList>
    </citation>
    <scope>NUCLEOTIDE SEQUENCE [LARGE SCALE GENOMIC DNA]</scope>
    <source>
        <strain evidence="2">CMW44962</strain>
    </source>
</reference>
<feature type="region of interest" description="Disordered" evidence="1">
    <location>
        <begin position="247"/>
        <end position="295"/>
    </location>
</feature>
<accession>A0A9W7VXT8</accession>
<feature type="compositionally biased region" description="Basic and acidic residues" evidence="1">
    <location>
        <begin position="188"/>
        <end position="198"/>
    </location>
</feature>
<organism evidence="2 3">
    <name type="scientific">Teratosphaeria destructans</name>
    <dbReference type="NCBI Taxonomy" id="418781"/>
    <lineage>
        <taxon>Eukaryota</taxon>
        <taxon>Fungi</taxon>
        <taxon>Dikarya</taxon>
        <taxon>Ascomycota</taxon>
        <taxon>Pezizomycotina</taxon>
        <taxon>Dothideomycetes</taxon>
        <taxon>Dothideomycetidae</taxon>
        <taxon>Mycosphaerellales</taxon>
        <taxon>Teratosphaeriaceae</taxon>
        <taxon>Teratosphaeria</taxon>
    </lineage>
</organism>
<sequence>MRQETDQAEQGPAHLRQLLISAADLSLAPDWLEDLGRFCYKTGASVLDELEQLPEVTRELIDIHIVKHILLADYSRYKNTIPKLRKLFESGWIRPSTYIAVFGQDLLTNQRIVPAICELAEAQSEFEEAYQELYKASAARRAGSRSLKRWTKEDVVSAISAFPGLDTPSQRGDKEKEKRKKVKRKRKTDVFVHGRESLAELDAEAAPRHRTSSAQIDHDDSNHLESPDAAETRLENQNSLAAEQNLDDSFAPNDDNIAGEFEPIHTPRRPTLSDIPERSEKTSPFSQLEVSPTLSAEEENVNDLCGLNHSNIAGEELTRTPLRRILSDILDRSESISSPASSVHIGRYQLEVLPDTTPEQRLQIHWSSSPPSVMKRNFARSRSEEPSSSLSAESSKRNRTGRRDFLAMSDRLQGQSAQLPPRQIKQPLTMSKGKEPATPAAVPQADEVILGLSKAELRAIADNTEQSGLFDGDFMLIVLTMMRSNGWAIAPSEPHALGDNEQHLLLPLEIKDGMAIAYLDLQQTSFEIYCPVESQQAEALAYARNYLSATSSAAWTSRIISRKADACDSSFLCTLDALSRIHSIQLMDGMVCKETEKCYAQIFSAALRALGSNVVTPYQHPFENEPESKTHQLNTFDQVAEAERLYTKLTNNGRLKSWTRTVQSVETLLQHHSPAPAIAVDMLKVERLRESVRSLKHVVTLNGSPGNDTNGKLLPVLEQQQHELAKAESGIRPVEWVVGMQKGLAKARKEIRLQNAEADAVKTSLQMFYAGRMHQLAAGKCMQQEAFDDK</sequence>
<feature type="region of interest" description="Disordered" evidence="1">
    <location>
        <begin position="362"/>
        <end position="442"/>
    </location>
</feature>
<feature type="compositionally biased region" description="Basic and acidic residues" evidence="1">
    <location>
        <begin position="216"/>
        <end position="234"/>
    </location>
</feature>
<reference evidence="2 3" key="2">
    <citation type="journal article" date="2021" name="Curr. Genet.">
        <title>Genetic response to nitrogen starvation in the aggressive Eucalyptus foliar pathogen Teratosphaeria destructans.</title>
        <authorList>
            <person name="Havenga M."/>
            <person name="Wingfield B.D."/>
            <person name="Wingfield M.J."/>
            <person name="Dreyer L.L."/>
            <person name="Roets F."/>
            <person name="Aylward J."/>
        </authorList>
    </citation>
    <scope>NUCLEOTIDE SEQUENCE [LARGE SCALE GENOMIC DNA]</scope>
    <source>
        <strain evidence="2">CMW44962</strain>
    </source>
</reference>
<evidence type="ECO:0000313" key="3">
    <source>
        <dbReference type="Proteomes" id="UP001138500"/>
    </source>
</evidence>
<evidence type="ECO:0000256" key="1">
    <source>
        <dbReference type="SAM" id="MobiDB-lite"/>
    </source>
</evidence>
<comment type="caution">
    <text evidence="2">The sequence shown here is derived from an EMBL/GenBank/DDBJ whole genome shotgun (WGS) entry which is preliminary data.</text>
</comment>
<feature type="compositionally biased region" description="Basic residues" evidence="1">
    <location>
        <begin position="177"/>
        <end position="187"/>
    </location>
</feature>
<feature type="compositionally biased region" description="Polar residues" evidence="1">
    <location>
        <begin position="362"/>
        <end position="371"/>
    </location>
</feature>